<evidence type="ECO:0000256" key="1">
    <source>
        <dbReference type="ARBA" id="ARBA00022491"/>
    </source>
</evidence>
<dbReference type="EMBL" id="JACIBS010000001">
    <property type="protein sequence ID" value="MBB3664010.1"/>
    <property type="molecule type" value="Genomic_DNA"/>
</dbReference>
<dbReference type="InterPro" id="IPR050109">
    <property type="entry name" value="HTH-type_TetR-like_transc_reg"/>
</dbReference>
<dbReference type="PANTHER" id="PTHR30055">
    <property type="entry name" value="HTH-TYPE TRANSCRIPTIONAL REGULATOR RUTR"/>
    <property type="match status" value="1"/>
</dbReference>
<accession>A0A839XL83</accession>
<evidence type="ECO:0000256" key="5">
    <source>
        <dbReference type="PROSITE-ProRule" id="PRU00335"/>
    </source>
</evidence>
<evidence type="ECO:0000313" key="8">
    <source>
        <dbReference type="EMBL" id="MBB3664010.1"/>
    </source>
</evidence>
<dbReference type="Pfam" id="PF00440">
    <property type="entry name" value="TetR_N"/>
    <property type="match status" value="1"/>
</dbReference>
<feature type="region of interest" description="Disordered" evidence="6">
    <location>
        <begin position="137"/>
        <end position="181"/>
    </location>
</feature>
<keyword evidence="3 5" id="KW-0238">DNA-binding</keyword>
<keyword evidence="2" id="KW-0805">Transcription regulation</keyword>
<dbReference type="InterPro" id="IPR039538">
    <property type="entry name" value="BetI_C"/>
</dbReference>
<evidence type="ECO:0000313" key="9">
    <source>
        <dbReference type="Proteomes" id="UP000564573"/>
    </source>
</evidence>
<dbReference type="GO" id="GO:0003700">
    <property type="term" value="F:DNA-binding transcription factor activity"/>
    <property type="evidence" value="ECO:0007669"/>
    <property type="project" value="TreeGrafter"/>
</dbReference>
<comment type="caution">
    <text evidence="8">The sequence shown here is derived from an EMBL/GenBank/DDBJ whole genome shotgun (WGS) entry which is preliminary data.</text>
</comment>
<dbReference type="PANTHER" id="PTHR30055:SF226">
    <property type="entry name" value="HTH-TYPE TRANSCRIPTIONAL REGULATOR PKSA"/>
    <property type="match status" value="1"/>
</dbReference>
<sequence>MPKVVDREARRLAVADATLRLAATNGLEAVSIRTVAAEAGMSPGAVQKYFATKDELLLCALDLSDERLVARWNALPDDAPLTDYLRQVLPLDDNTRAENALLWSFTARAAYLPEWAERIATSYAQLHERLVASLDATSTGKTSGDTTSGDTAWRDPAAPDTGATDEAATAGDTTSSDTAAPAMDTGELAHAIIALTDGFAHRMLQHPPGAPELDTLQRALESAIVTLATASRPD</sequence>
<feature type="DNA-binding region" description="H-T-H motif" evidence="5">
    <location>
        <begin position="31"/>
        <end position="50"/>
    </location>
</feature>
<dbReference type="RefSeq" id="WP_183783480.1">
    <property type="nucleotide sequence ID" value="NZ_JACIBS010000001.1"/>
</dbReference>
<protein>
    <submittedName>
        <fullName evidence="8">AcrR family transcriptional regulator</fullName>
    </submittedName>
</protein>
<dbReference type="PROSITE" id="PS50977">
    <property type="entry name" value="HTH_TETR_2"/>
    <property type="match status" value="1"/>
</dbReference>
<dbReference type="InterPro" id="IPR036271">
    <property type="entry name" value="Tet_transcr_reg_TetR-rel_C_sf"/>
</dbReference>
<evidence type="ECO:0000256" key="4">
    <source>
        <dbReference type="ARBA" id="ARBA00023163"/>
    </source>
</evidence>
<reference evidence="8 9" key="1">
    <citation type="submission" date="2020-08" db="EMBL/GenBank/DDBJ databases">
        <title>Sequencing the genomes of 1000 actinobacteria strains.</title>
        <authorList>
            <person name="Klenk H.-P."/>
        </authorList>
    </citation>
    <scope>NUCLEOTIDE SEQUENCE [LARGE SCALE GENOMIC DNA]</scope>
    <source>
        <strain evidence="8 9">DSM 45267</strain>
    </source>
</reference>
<organism evidence="8 9">
    <name type="scientific">Prauserella sediminis</name>
    <dbReference type="NCBI Taxonomy" id="577680"/>
    <lineage>
        <taxon>Bacteria</taxon>
        <taxon>Bacillati</taxon>
        <taxon>Actinomycetota</taxon>
        <taxon>Actinomycetes</taxon>
        <taxon>Pseudonocardiales</taxon>
        <taxon>Pseudonocardiaceae</taxon>
        <taxon>Prauserella</taxon>
        <taxon>Prauserella salsuginis group</taxon>
    </lineage>
</organism>
<dbReference type="PRINTS" id="PR00455">
    <property type="entry name" value="HTHTETR"/>
</dbReference>
<dbReference type="SUPFAM" id="SSF48498">
    <property type="entry name" value="Tetracyclin repressor-like, C-terminal domain"/>
    <property type="match status" value="1"/>
</dbReference>
<keyword evidence="4" id="KW-0804">Transcription</keyword>
<evidence type="ECO:0000256" key="2">
    <source>
        <dbReference type="ARBA" id="ARBA00023015"/>
    </source>
</evidence>
<dbReference type="SUPFAM" id="SSF46689">
    <property type="entry name" value="Homeodomain-like"/>
    <property type="match status" value="1"/>
</dbReference>
<evidence type="ECO:0000256" key="6">
    <source>
        <dbReference type="SAM" id="MobiDB-lite"/>
    </source>
</evidence>
<dbReference type="InterPro" id="IPR001647">
    <property type="entry name" value="HTH_TetR"/>
</dbReference>
<dbReference type="AlphaFoldDB" id="A0A839XL83"/>
<dbReference type="GO" id="GO:0000976">
    <property type="term" value="F:transcription cis-regulatory region binding"/>
    <property type="evidence" value="ECO:0007669"/>
    <property type="project" value="TreeGrafter"/>
</dbReference>
<feature type="domain" description="HTH tetR-type" evidence="7">
    <location>
        <begin position="8"/>
        <end position="68"/>
    </location>
</feature>
<evidence type="ECO:0000256" key="3">
    <source>
        <dbReference type="ARBA" id="ARBA00023125"/>
    </source>
</evidence>
<gene>
    <name evidence="8" type="ORF">FB384_002914</name>
</gene>
<evidence type="ECO:0000259" key="7">
    <source>
        <dbReference type="PROSITE" id="PS50977"/>
    </source>
</evidence>
<dbReference type="InterPro" id="IPR009057">
    <property type="entry name" value="Homeodomain-like_sf"/>
</dbReference>
<keyword evidence="9" id="KW-1185">Reference proteome</keyword>
<dbReference type="Gene3D" id="1.10.357.10">
    <property type="entry name" value="Tetracycline Repressor, domain 2"/>
    <property type="match status" value="1"/>
</dbReference>
<dbReference type="Pfam" id="PF13977">
    <property type="entry name" value="TetR_C_6"/>
    <property type="match status" value="1"/>
</dbReference>
<dbReference type="Proteomes" id="UP000564573">
    <property type="component" value="Unassembled WGS sequence"/>
</dbReference>
<keyword evidence="1" id="KW-0678">Repressor</keyword>
<name>A0A839XL83_9PSEU</name>
<proteinExistence type="predicted"/>